<evidence type="ECO:0000313" key="1">
    <source>
        <dbReference type="EMBL" id="KAA3457107.1"/>
    </source>
</evidence>
<dbReference type="Proteomes" id="UP000325315">
    <property type="component" value="Unassembled WGS sequence"/>
</dbReference>
<keyword evidence="2" id="KW-1185">Reference proteome</keyword>
<organism evidence="1 2">
    <name type="scientific">Gossypium australe</name>
    <dbReference type="NCBI Taxonomy" id="47621"/>
    <lineage>
        <taxon>Eukaryota</taxon>
        <taxon>Viridiplantae</taxon>
        <taxon>Streptophyta</taxon>
        <taxon>Embryophyta</taxon>
        <taxon>Tracheophyta</taxon>
        <taxon>Spermatophyta</taxon>
        <taxon>Magnoliopsida</taxon>
        <taxon>eudicotyledons</taxon>
        <taxon>Gunneridae</taxon>
        <taxon>Pentapetalae</taxon>
        <taxon>rosids</taxon>
        <taxon>malvids</taxon>
        <taxon>Malvales</taxon>
        <taxon>Malvaceae</taxon>
        <taxon>Malvoideae</taxon>
        <taxon>Gossypium</taxon>
    </lineage>
</organism>
<comment type="caution">
    <text evidence="1">The sequence shown here is derived from an EMBL/GenBank/DDBJ whole genome shotgun (WGS) entry which is preliminary data.</text>
</comment>
<evidence type="ECO:0000313" key="2">
    <source>
        <dbReference type="Proteomes" id="UP000325315"/>
    </source>
</evidence>
<dbReference type="OrthoDB" id="1924260at2759"/>
<reference evidence="2" key="1">
    <citation type="journal article" date="2019" name="Plant Biotechnol. J.">
        <title>Genome sequencing of the Australian wild diploid species Gossypium australe highlights disease resistance and delayed gland morphogenesis.</title>
        <authorList>
            <person name="Cai Y."/>
            <person name="Cai X."/>
            <person name="Wang Q."/>
            <person name="Wang P."/>
            <person name="Zhang Y."/>
            <person name="Cai C."/>
            <person name="Xu Y."/>
            <person name="Wang K."/>
            <person name="Zhou Z."/>
            <person name="Wang C."/>
            <person name="Geng S."/>
            <person name="Li B."/>
            <person name="Dong Q."/>
            <person name="Hou Y."/>
            <person name="Wang H."/>
            <person name="Ai P."/>
            <person name="Liu Z."/>
            <person name="Yi F."/>
            <person name="Sun M."/>
            <person name="An G."/>
            <person name="Cheng J."/>
            <person name="Zhang Y."/>
            <person name="Shi Q."/>
            <person name="Xie Y."/>
            <person name="Shi X."/>
            <person name="Chang Y."/>
            <person name="Huang F."/>
            <person name="Chen Y."/>
            <person name="Hong S."/>
            <person name="Mi L."/>
            <person name="Sun Q."/>
            <person name="Zhang L."/>
            <person name="Zhou B."/>
            <person name="Peng R."/>
            <person name="Zhang X."/>
            <person name="Liu F."/>
        </authorList>
    </citation>
    <scope>NUCLEOTIDE SEQUENCE [LARGE SCALE GENOMIC DNA]</scope>
    <source>
        <strain evidence="2">cv. PA1801</strain>
    </source>
</reference>
<proteinExistence type="predicted"/>
<dbReference type="AlphaFoldDB" id="A0A5B6UJM7"/>
<dbReference type="GO" id="GO:0016787">
    <property type="term" value="F:hydrolase activity"/>
    <property type="evidence" value="ECO:0007669"/>
    <property type="project" value="UniProtKB-KW"/>
</dbReference>
<name>A0A5B6UJM7_9ROSI</name>
<accession>A0A5B6UJM7</accession>
<sequence length="98" mass="11435">MEVRVIHLVCLETVIRHLKKAEAEICWMLGPDMVFLRNLYSRCKLKAYNQCVKGTRVPITYPLKPPFASCFSWFGRNSFNDCCWKIRGRKVGGRKPLN</sequence>
<protein>
    <submittedName>
        <fullName evidence="1">Ubiquitin carboxyl-terminal hydrolase isozyme L5</fullName>
    </submittedName>
</protein>
<keyword evidence="1" id="KW-0378">Hydrolase</keyword>
<gene>
    <name evidence="1" type="primary">uch2</name>
    <name evidence="1" type="ORF">EPI10_003825</name>
</gene>
<dbReference type="EMBL" id="SMMG02000011">
    <property type="protein sequence ID" value="KAA3457107.1"/>
    <property type="molecule type" value="Genomic_DNA"/>
</dbReference>